<dbReference type="SMART" id="SM00448">
    <property type="entry name" value="REC"/>
    <property type="match status" value="1"/>
</dbReference>
<evidence type="ECO:0000313" key="4">
    <source>
        <dbReference type="EMBL" id="SDN06649.1"/>
    </source>
</evidence>
<dbReference type="Gene3D" id="3.40.50.2300">
    <property type="match status" value="1"/>
</dbReference>
<dbReference type="PANTHER" id="PTHR44591:SF25">
    <property type="entry name" value="CHEMOTAXIS TWO-COMPONENT RESPONSE REGULATOR"/>
    <property type="match status" value="1"/>
</dbReference>
<dbReference type="Pfam" id="PF00072">
    <property type="entry name" value="Response_reg"/>
    <property type="match status" value="1"/>
</dbReference>
<dbReference type="Proteomes" id="UP000198704">
    <property type="component" value="Unassembled WGS sequence"/>
</dbReference>
<feature type="domain" description="Response regulatory" evidence="3">
    <location>
        <begin position="3"/>
        <end position="119"/>
    </location>
</feature>
<dbReference type="STRING" id="582672.SAMN05216360_105256"/>
<evidence type="ECO:0000256" key="1">
    <source>
        <dbReference type="ARBA" id="ARBA00022553"/>
    </source>
</evidence>
<organism evidence="4 5">
    <name type="scientific">Methylobacterium phyllostachyos</name>
    <dbReference type="NCBI Taxonomy" id="582672"/>
    <lineage>
        <taxon>Bacteria</taxon>
        <taxon>Pseudomonadati</taxon>
        <taxon>Pseudomonadota</taxon>
        <taxon>Alphaproteobacteria</taxon>
        <taxon>Hyphomicrobiales</taxon>
        <taxon>Methylobacteriaceae</taxon>
        <taxon>Methylobacterium</taxon>
    </lineage>
</organism>
<name>A0A1G9YC44_9HYPH</name>
<dbReference type="PROSITE" id="PS50110">
    <property type="entry name" value="RESPONSE_REGULATORY"/>
    <property type="match status" value="1"/>
</dbReference>
<dbReference type="RefSeq" id="WP_091715514.1">
    <property type="nucleotide sequence ID" value="NZ_FNHS01000005.1"/>
</dbReference>
<keyword evidence="5" id="KW-1185">Reference proteome</keyword>
<dbReference type="PANTHER" id="PTHR44591">
    <property type="entry name" value="STRESS RESPONSE REGULATOR PROTEIN 1"/>
    <property type="match status" value="1"/>
</dbReference>
<keyword evidence="1 2" id="KW-0597">Phosphoprotein</keyword>
<dbReference type="InterPro" id="IPR011006">
    <property type="entry name" value="CheY-like_superfamily"/>
</dbReference>
<reference evidence="5" key="1">
    <citation type="submission" date="2016-10" db="EMBL/GenBank/DDBJ databases">
        <authorList>
            <person name="Varghese N."/>
            <person name="Submissions S."/>
        </authorList>
    </citation>
    <scope>NUCLEOTIDE SEQUENCE [LARGE SCALE GENOMIC DNA]</scope>
    <source>
        <strain evidence="5">BL47</strain>
    </source>
</reference>
<dbReference type="OrthoDB" id="9786548at2"/>
<dbReference type="InterPro" id="IPR001789">
    <property type="entry name" value="Sig_transdc_resp-reg_receiver"/>
</dbReference>
<dbReference type="SUPFAM" id="SSF52172">
    <property type="entry name" value="CheY-like"/>
    <property type="match status" value="1"/>
</dbReference>
<evidence type="ECO:0000313" key="5">
    <source>
        <dbReference type="Proteomes" id="UP000198704"/>
    </source>
</evidence>
<sequence length="123" mass="13399">MTRILVVDDATTVRMYYRDVLEEAGFAVEEAVNGFEGLEKAVAESFDLILVDVNMPKMDGYAFLRQGRTMPELQAVPAVMISTESAAQDRDRAYAAGANLYLVKPVRPEVLTEVAAVMAGVAP</sequence>
<protein>
    <submittedName>
        <fullName evidence="4">Two-component system, chemotaxis family, response regulator CheY</fullName>
    </submittedName>
</protein>
<gene>
    <name evidence="4" type="ORF">SAMN05216360_105256</name>
</gene>
<dbReference type="GO" id="GO:0000160">
    <property type="term" value="P:phosphorelay signal transduction system"/>
    <property type="evidence" value="ECO:0007669"/>
    <property type="project" value="InterPro"/>
</dbReference>
<dbReference type="EMBL" id="FNHS01000005">
    <property type="protein sequence ID" value="SDN06649.1"/>
    <property type="molecule type" value="Genomic_DNA"/>
</dbReference>
<dbReference type="InterPro" id="IPR050595">
    <property type="entry name" value="Bact_response_regulator"/>
</dbReference>
<proteinExistence type="predicted"/>
<evidence type="ECO:0000259" key="3">
    <source>
        <dbReference type="PROSITE" id="PS50110"/>
    </source>
</evidence>
<feature type="modified residue" description="4-aspartylphosphate" evidence="2">
    <location>
        <position position="52"/>
    </location>
</feature>
<accession>A0A1G9YC44</accession>
<evidence type="ECO:0000256" key="2">
    <source>
        <dbReference type="PROSITE-ProRule" id="PRU00169"/>
    </source>
</evidence>
<dbReference type="AlphaFoldDB" id="A0A1G9YC44"/>